<dbReference type="InterPro" id="IPR010093">
    <property type="entry name" value="SinI_DNA-bd"/>
</dbReference>
<evidence type="ECO:0000313" key="2">
    <source>
        <dbReference type="EMBL" id="GGF34424.1"/>
    </source>
</evidence>
<name>A0ABQ1V1Y6_9BACT</name>
<comment type="caution">
    <text evidence="2">The sequence shown here is derived from an EMBL/GenBank/DDBJ whole genome shotgun (WGS) entry which is preliminary data.</text>
</comment>
<dbReference type="PANTHER" id="PTHR34585">
    <property type="match status" value="1"/>
</dbReference>
<dbReference type="Pfam" id="PF12728">
    <property type="entry name" value="HTH_17"/>
    <property type="match status" value="1"/>
</dbReference>
<feature type="domain" description="Helix-turn-helix" evidence="1">
    <location>
        <begin position="40"/>
        <end position="88"/>
    </location>
</feature>
<dbReference type="EMBL" id="BMIU01000010">
    <property type="protein sequence ID" value="GGF34424.1"/>
    <property type="molecule type" value="Genomic_DNA"/>
</dbReference>
<dbReference type="SUPFAM" id="SSF46955">
    <property type="entry name" value="Putative DNA-binding domain"/>
    <property type="match status" value="1"/>
</dbReference>
<dbReference type="PANTHER" id="PTHR34585:SF22">
    <property type="entry name" value="HELIX-TURN-HELIX DOMAIN-CONTAINING PROTEIN"/>
    <property type="match status" value="1"/>
</dbReference>
<gene>
    <name evidence="2" type="ORF">GCM10011339_23340</name>
</gene>
<dbReference type="InterPro" id="IPR041657">
    <property type="entry name" value="HTH_17"/>
</dbReference>
<sequence length="94" mass="10621">MELIVSTPEQLRSIIASALEEYGIKHQSPVKSPETKKEKFLTRQEAAKTLKVTLQTLHNWTNSGLLKSYSIGGRVLYRTDEVEAALTEVKTVKY</sequence>
<dbReference type="NCBIfam" id="TIGR01764">
    <property type="entry name" value="excise"/>
    <property type="match status" value="1"/>
</dbReference>
<evidence type="ECO:0000313" key="3">
    <source>
        <dbReference type="Proteomes" id="UP000647339"/>
    </source>
</evidence>
<protein>
    <recommendedName>
        <fullName evidence="1">Helix-turn-helix domain-containing protein</fullName>
    </recommendedName>
</protein>
<evidence type="ECO:0000259" key="1">
    <source>
        <dbReference type="Pfam" id="PF12728"/>
    </source>
</evidence>
<keyword evidence="3" id="KW-1185">Reference proteome</keyword>
<proteinExistence type="predicted"/>
<dbReference type="Proteomes" id="UP000647339">
    <property type="component" value="Unassembled WGS sequence"/>
</dbReference>
<reference evidence="3" key="1">
    <citation type="journal article" date="2019" name="Int. J. Syst. Evol. Microbiol.">
        <title>The Global Catalogue of Microorganisms (GCM) 10K type strain sequencing project: providing services to taxonomists for standard genome sequencing and annotation.</title>
        <authorList>
            <consortium name="The Broad Institute Genomics Platform"/>
            <consortium name="The Broad Institute Genome Sequencing Center for Infectious Disease"/>
            <person name="Wu L."/>
            <person name="Ma J."/>
        </authorList>
    </citation>
    <scope>NUCLEOTIDE SEQUENCE [LARGE SCALE GENOMIC DNA]</scope>
    <source>
        <strain evidence="3">CGMCC 1.15407</strain>
    </source>
</reference>
<dbReference type="InterPro" id="IPR009061">
    <property type="entry name" value="DNA-bd_dom_put_sf"/>
</dbReference>
<accession>A0ABQ1V1Y6</accession>
<dbReference type="RefSeq" id="WP_137401852.1">
    <property type="nucleotide sequence ID" value="NZ_BMIU01000010.1"/>
</dbReference>
<dbReference type="Gene3D" id="1.10.1660.10">
    <property type="match status" value="1"/>
</dbReference>
<organism evidence="2 3">
    <name type="scientific">Echinicola rosea</name>
    <dbReference type="NCBI Taxonomy" id="1807691"/>
    <lineage>
        <taxon>Bacteria</taxon>
        <taxon>Pseudomonadati</taxon>
        <taxon>Bacteroidota</taxon>
        <taxon>Cytophagia</taxon>
        <taxon>Cytophagales</taxon>
        <taxon>Cyclobacteriaceae</taxon>
        <taxon>Echinicola</taxon>
    </lineage>
</organism>